<dbReference type="Pfam" id="PF01048">
    <property type="entry name" value="PNP_UDP_1"/>
    <property type="match status" value="1"/>
</dbReference>
<dbReference type="PROSITE" id="PS01240">
    <property type="entry name" value="PNP_MTAP_2"/>
    <property type="match status" value="1"/>
</dbReference>
<evidence type="ECO:0000313" key="6">
    <source>
        <dbReference type="EMBL" id="GAI03398.1"/>
    </source>
</evidence>
<evidence type="ECO:0000256" key="2">
    <source>
        <dbReference type="ARBA" id="ARBA00022676"/>
    </source>
</evidence>
<evidence type="ECO:0000256" key="1">
    <source>
        <dbReference type="ARBA" id="ARBA00006751"/>
    </source>
</evidence>
<feature type="domain" description="Nucleoside phosphorylase" evidence="5">
    <location>
        <begin position="3"/>
        <end position="243"/>
    </location>
</feature>
<organism evidence="6">
    <name type="scientific">marine sediment metagenome</name>
    <dbReference type="NCBI Taxonomy" id="412755"/>
    <lineage>
        <taxon>unclassified sequences</taxon>
        <taxon>metagenomes</taxon>
        <taxon>ecological metagenomes</taxon>
    </lineage>
</organism>
<dbReference type="PANTHER" id="PTHR42679">
    <property type="entry name" value="S-METHYL-5'-THIOADENOSINE PHOSPHORYLASE"/>
    <property type="match status" value="1"/>
</dbReference>
<keyword evidence="2" id="KW-0328">Glycosyltransferase</keyword>
<dbReference type="HAMAP" id="MF_01963">
    <property type="entry name" value="MTAP"/>
    <property type="match status" value="1"/>
</dbReference>
<accession>X1K9W3</accession>
<comment type="similarity">
    <text evidence="1">Belongs to the PNP/MTAP phosphorylase family.</text>
</comment>
<dbReference type="CDD" id="cd09010">
    <property type="entry name" value="MTAP_SsMTAPII_like_MTIP"/>
    <property type="match status" value="1"/>
</dbReference>
<name>X1K9W3_9ZZZZ</name>
<dbReference type="AlphaFoldDB" id="X1K9W3"/>
<keyword evidence="3" id="KW-0808">Transferase</keyword>
<dbReference type="GO" id="GO:0019509">
    <property type="term" value="P:L-methionine salvage from methylthioadenosine"/>
    <property type="evidence" value="ECO:0007669"/>
    <property type="project" value="TreeGrafter"/>
</dbReference>
<keyword evidence="4" id="KW-0660">Purine salvage</keyword>
<dbReference type="SUPFAM" id="SSF53167">
    <property type="entry name" value="Purine and uridine phosphorylases"/>
    <property type="match status" value="1"/>
</dbReference>
<evidence type="ECO:0000256" key="3">
    <source>
        <dbReference type="ARBA" id="ARBA00022679"/>
    </source>
</evidence>
<dbReference type="GO" id="GO:0017061">
    <property type="term" value="F:S-methyl-5-thioadenosine phosphorylase activity"/>
    <property type="evidence" value="ECO:0007669"/>
    <property type="project" value="InterPro"/>
</dbReference>
<dbReference type="EMBL" id="BARV01008388">
    <property type="protein sequence ID" value="GAI03398.1"/>
    <property type="molecule type" value="Genomic_DNA"/>
</dbReference>
<dbReference type="GO" id="GO:0005829">
    <property type="term" value="C:cytosol"/>
    <property type="evidence" value="ECO:0007669"/>
    <property type="project" value="TreeGrafter"/>
</dbReference>
<dbReference type="InterPro" id="IPR035994">
    <property type="entry name" value="Nucleoside_phosphorylase_sf"/>
</dbReference>
<dbReference type="InterPro" id="IPR000845">
    <property type="entry name" value="Nucleoside_phosphorylase_d"/>
</dbReference>
<sequence length="285" mass="31649">MGKIGIIGGSGLYDIDGITRIEKIRIETPFGNPSDEFISGNLEGKEIVFLPRHGRGHKILPSELNYRANIYAMKKLGVERIISVSAVGSLKEEVKPQDFVLADQFVDRTNQARKTTFFGQGVVAHIGFAEPTCPVLSETLFEAAKGLGLTIHSKGTYLNMEGPAFSTRAESELYKSWGMDVIGMTNMPEARLAREAEICYVSLAMVTDYDCWHAKEETVSVDLIIQNMRKNIQNARKLIKSAISKIPQKRDCLCAQALKDAIVTQVKEIPGEVRKNLDIIIGRYI</sequence>
<dbReference type="PANTHER" id="PTHR42679:SF2">
    <property type="entry name" value="S-METHYL-5'-THIOADENOSINE PHOSPHORYLASE"/>
    <property type="match status" value="1"/>
</dbReference>
<reference evidence="6" key="1">
    <citation type="journal article" date="2014" name="Front. Microbiol.">
        <title>High frequency of phylogenetically diverse reductive dehalogenase-homologous genes in deep subseafloor sedimentary metagenomes.</title>
        <authorList>
            <person name="Kawai M."/>
            <person name="Futagami T."/>
            <person name="Toyoda A."/>
            <person name="Takaki Y."/>
            <person name="Nishi S."/>
            <person name="Hori S."/>
            <person name="Arai W."/>
            <person name="Tsubouchi T."/>
            <person name="Morono Y."/>
            <person name="Uchiyama I."/>
            <person name="Ito T."/>
            <person name="Fujiyama A."/>
            <person name="Inagaki F."/>
            <person name="Takami H."/>
        </authorList>
    </citation>
    <scope>NUCLEOTIDE SEQUENCE</scope>
    <source>
        <strain evidence="6">Expedition CK06-06</strain>
    </source>
</reference>
<gene>
    <name evidence="6" type="ORF">S06H3_16874</name>
</gene>
<proteinExistence type="inferred from homology"/>
<evidence type="ECO:0000256" key="4">
    <source>
        <dbReference type="ARBA" id="ARBA00022726"/>
    </source>
</evidence>
<protein>
    <recommendedName>
        <fullName evidence="5">Nucleoside phosphorylase domain-containing protein</fullName>
    </recommendedName>
</protein>
<dbReference type="InterPro" id="IPR010044">
    <property type="entry name" value="MTAP"/>
</dbReference>
<comment type="caution">
    <text evidence="6">The sequence shown here is derived from an EMBL/GenBank/DDBJ whole genome shotgun (WGS) entry which is preliminary data.</text>
</comment>
<dbReference type="NCBIfam" id="TIGR01694">
    <property type="entry name" value="MTAP"/>
    <property type="match status" value="1"/>
</dbReference>
<dbReference type="FunFam" id="3.40.50.1580:FF:000012">
    <property type="entry name" value="Probable 6-oxopurine nucleoside phosphorylase"/>
    <property type="match status" value="1"/>
</dbReference>
<dbReference type="Gene3D" id="3.40.50.1580">
    <property type="entry name" value="Nucleoside phosphorylase domain"/>
    <property type="match status" value="1"/>
</dbReference>
<evidence type="ECO:0000259" key="5">
    <source>
        <dbReference type="Pfam" id="PF01048"/>
    </source>
</evidence>
<dbReference type="GO" id="GO:0006166">
    <property type="term" value="P:purine ribonucleoside salvage"/>
    <property type="evidence" value="ECO:0007669"/>
    <property type="project" value="UniProtKB-KW"/>
</dbReference>
<dbReference type="InterPro" id="IPR018099">
    <property type="entry name" value="Purine_phosphorylase-2_CS"/>
</dbReference>